<proteinExistence type="predicted"/>
<name>A0A3S9PIH2_STRLT</name>
<organism evidence="1 2">
    <name type="scientific">Streptomyces luteoverticillatus</name>
    <name type="common">Streptoverticillium luteoverticillatus</name>
    <dbReference type="NCBI Taxonomy" id="66425"/>
    <lineage>
        <taxon>Bacteria</taxon>
        <taxon>Bacillati</taxon>
        <taxon>Actinomycetota</taxon>
        <taxon>Actinomycetes</taxon>
        <taxon>Kitasatosporales</taxon>
        <taxon>Streptomycetaceae</taxon>
        <taxon>Streptomyces</taxon>
    </lineage>
</organism>
<dbReference type="OrthoDB" id="3625315at2"/>
<gene>
    <name evidence="1" type="ORF">EKH77_13935</name>
</gene>
<dbReference type="AlphaFoldDB" id="A0A3S9PIH2"/>
<sequence length="135" mass="14925">MNEALLAFPDVERLIVDNLKNRPELAEVKVDNRPPADFNGTQKVVLVSRTGGAWIDDLHLDTPLVELEVYGPDKTTAHSISLAVRAALLTLRGTVYGSAVVTDVVETEAVRWLPDYNRPAGNRYLTTVRFSLRPA</sequence>
<dbReference type="Proteomes" id="UP000267900">
    <property type="component" value="Chromosome"/>
</dbReference>
<dbReference type="RefSeq" id="WP_126914700.1">
    <property type="nucleotide sequence ID" value="NZ_CP034587.1"/>
</dbReference>
<protein>
    <recommendedName>
        <fullName evidence="3">DUF3168 domain-containing protein</fullName>
    </recommendedName>
</protein>
<evidence type="ECO:0000313" key="2">
    <source>
        <dbReference type="Proteomes" id="UP000267900"/>
    </source>
</evidence>
<reference evidence="1 2" key="1">
    <citation type="submission" date="2018-12" db="EMBL/GenBank/DDBJ databases">
        <title>The whole draft genome of Streptomyce luteoverticillatus CGMCC 15060.</title>
        <authorList>
            <person name="Feng Z."/>
            <person name="Chen G."/>
            <person name="Zhang J."/>
            <person name="Zhu H."/>
            <person name="Yu X."/>
            <person name="Zhang W."/>
            <person name="Zhang X."/>
        </authorList>
    </citation>
    <scope>NUCLEOTIDE SEQUENCE [LARGE SCALE GENOMIC DNA]</scope>
    <source>
        <strain evidence="1 2">CGMCC 15060</strain>
    </source>
</reference>
<evidence type="ECO:0000313" key="1">
    <source>
        <dbReference type="EMBL" id="AZQ72170.1"/>
    </source>
</evidence>
<accession>A0A3S9PIH2</accession>
<keyword evidence="2" id="KW-1185">Reference proteome</keyword>
<evidence type="ECO:0008006" key="3">
    <source>
        <dbReference type="Google" id="ProtNLM"/>
    </source>
</evidence>
<dbReference type="EMBL" id="CP034587">
    <property type="protein sequence ID" value="AZQ72170.1"/>
    <property type="molecule type" value="Genomic_DNA"/>
</dbReference>